<dbReference type="PANTHER" id="PTHR30097">
    <property type="entry name" value="CATION EFFLUX SYSTEM PROTEIN CUSB"/>
    <property type="match status" value="1"/>
</dbReference>
<comment type="caution">
    <text evidence="8">The sequence shown here is derived from an EMBL/GenBank/DDBJ whole genome shotgun (WGS) entry which is preliminary data.</text>
</comment>
<dbReference type="GO" id="GO:0030288">
    <property type="term" value="C:outer membrane-bounded periplasmic space"/>
    <property type="evidence" value="ECO:0007669"/>
    <property type="project" value="TreeGrafter"/>
</dbReference>
<dbReference type="AlphaFoldDB" id="A0A7X6DU34"/>
<dbReference type="Proteomes" id="UP000534783">
    <property type="component" value="Unassembled WGS sequence"/>
</dbReference>
<evidence type="ECO:0000256" key="2">
    <source>
        <dbReference type="ARBA" id="ARBA00022448"/>
    </source>
</evidence>
<evidence type="ECO:0000313" key="9">
    <source>
        <dbReference type="Proteomes" id="UP000534783"/>
    </source>
</evidence>
<dbReference type="SUPFAM" id="SSF111369">
    <property type="entry name" value="HlyD-like secretion proteins"/>
    <property type="match status" value="1"/>
</dbReference>
<dbReference type="GO" id="GO:0016020">
    <property type="term" value="C:membrane"/>
    <property type="evidence" value="ECO:0007669"/>
    <property type="project" value="InterPro"/>
</dbReference>
<evidence type="ECO:0000256" key="1">
    <source>
        <dbReference type="ARBA" id="ARBA00009477"/>
    </source>
</evidence>
<protein>
    <submittedName>
        <fullName evidence="8">Efflux RND transporter periplasmic adaptor subunit</fullName>
    </submittedName>
</protein>
<keyword evidence="3" id="KW-1133">Transmembrane helix</keyword>
<dbReference type="PANTHER" id="PTHR30097:SF15">
    <property type="entry name" value="CATION EFFLUX SYSTEM PROTEIN CUSB"/>
    <property type="match status" value="1"/>
</dbReference>
<feature type="domain" description="CusB-like three alpha-helical bundle" evidence="5">
    <location>
        <begin position="172"/>
        <end position="207"/>
    </location>
</feature>
<evidence type="ECO:0000259" key="6">
    <source>
        <dbReference type="Pfam" id="PF25919"/>
    </source>
</evidence>
<proteinExistence type="inferred from homology"/>
<keyword evidence="3" id="KW-0812">Transmembrane</keyword>
<evidence type="ECO:0000313" key="8">
    <source>
        <dbReference type="EMBL" id="NKE73427.1"/>
    </source>
</evidence>
<evidence type="ECO:0000256" key="3">
    <source>
        <dbReference type="SAM" id="Phobius"/>
    </source>
</evidence>
<dbReference type="Gene3D" id="2.40.30.170">
    <property type="match status" value="1"/>
</dbReference>
<keyword evidence="9" id="KW-1185">Reference proteome</keyword>
<dbReference type="GO" id="GO:0046914">
    <property type="term" value="F:transition metal ion binding"/>
    <property type="evidence" value="ECO:0007669"/>
    <property type="project" value="TreeGrafter"/>
</dbReference>
<reference evidence="8 9" key="1">
    <citation type="journal article" date="2020" name="Nature">
        <title>Bacterial chemolithoautotrophy via manganese oxidation.</title>
        <authorList>
            <person name="Yu H."/>
            <person name="Leadbetter J.R."/>
        </authorList>
    </citation>
    <scope>NUCLEOTIDE SEQUENCE [LARGE SCALE GENOMIC DNA]</scope>
    <source>
        <strain evidence="8 9">Mn-1</strain>
    </source>
</reference>
<dbReference type="Gene3D" id="2.40.420.20">
    <property type="match status" value="1"/>
</dbReference>
<dbReference type="InterPro" id="IPR006143">
    <property type="entry name" value="RND_pump_MFP"/>
</dbReference>
<organism evidence="8 9">
    <name type="scientific">Candidatus Manganitrophus noduliformans</name>
    <dbReference type="NCBI Taxonomy" id="2606439"/>
    <lineage>
        <taxon>Bacteria</taxon>
        <taxon>Pseudomonadati</taxon>
        <taxon>Nitrospirota</taxon>
        <taxon>Nitrospiria</taxon>
        <taxon>Candidatus Troglogloeales</taxon>
        <taxon>Candidatus Manganitrophaceae</taxon>
        <taxon>Candidatus Manganitrophus</taxon>
    </lineage>
</organism>
<dbReference type="InterPro" id="IPR032693">
    <property type="entry name" value="YtkA-like_dom"/>
</dbReference>
<dbReference type="Pfam" id="PF13115">
    <property type="entry name" value="YtkA"/>
    <property type="match status" value="1"/>
</dbReference>
<gene>
    <name evidence="8" type="ORF">MNODULE_21950</name>
</gene>
<dbReference type="Gene3D" id="2.40.50.100">
    <property type="match status" value="1"/>
</dbReference>
<accession>A0A7X6DU34</accession>
<dbReference type="Pfam" id="PF25919">
    <property type="entry name" value="BSH_CusB"/>
    <property type="match status" value="1"/>
</dbReference>
<name>A0A7X6DU34_9BACT</name>
<keyword evidence="2" id="KW-0813">Transport</keyword>
<dbReference type="FunFam" id="2.40.30.170:FF:000010">
    <property type="entry name" value="Efflux RND transporter periplasmic adaptor subunit"/>
    <property type="match status" value="1"/>
</dbReference>
<evidence type="ECO:0000259" key="4">
    <source>
        <dbReference type="Pfam" id="PF13115"/>
    </source>
</evidence>
<comment type="similarity">
    <text evidence="1">Belongs to the membrane fusion protein (MFP) (TC 8.A.1) family.</text>
</comment>
<keyword evidence="3" id="KW-0472">Membrane</keyword>
<sequence>MIKEDIHMKKLQKMRRTAKIAFLLVMIAVGAFFTLRMTHNQAMGITETAQAMQEMEGMNMGTNETGQAMAMLTPQKKQLIGVKIAQVQEKEAEKVIRAVGRVAYDERKLAQINLRIDGWIQDLFVNFTGQEVRKGEPLFTLYSPDLLSTQQEYLLAKRSQEKLAASPIADVRETGETLVSSARERLLLWEITEKQIQELEKRGTPQTYMTIHAPINGIVTKREGTRGMRVTPGMTLYEIADISTVWVFADVYEYELSYIKTGQEADIMVDAYPGEQFRGKVTFIDPFLNPQTRTVRVRLELPNPGFKLKPEMFAQVELKSPVGKGLVIPESAILDSGLRQIVFIDKGMEMYAPREIKARRLDGDYLVLEGLTAGERIVTSANFLIDAESKLMASANMMGALGMAGVKMEQAQMGEMDMDMKGMEGMKGEKAPTGPQTKKAGDLTLTLSTEPAPPKEGENLLRLKVVDASGKSIENAKVVFSYTMPMPGMKAVKAPASFKNGQYEGKAKFGMAGTWEVTAIVTSPGKPEVQEKFTLEAGGGEMEGMEGMPGM</sequence>
<dbReference type="Gene3D" id="6.10.140.730">
    <property type="match status" value="1"/>
</dbReference>
<dbReference type="InterPro" id="IPR051909">
    <property type="entry name" value="MFP_Cation_Efflux"/>
</dbReference>
<evidence type="ECO:0000259" key="5">
    <source>
        <dbReference type="Pfam" id="PF25869"/>
    </source>
</evidence>
<dbReference type="GO" id="GO:0022857">
    <property type="term" value="F:transmembrane transporter activity"/>
    <property type="evidence" value="ECO:0007669"/>
    <property type="project" value="InterPro"/>
</dbReference>
<dbReference type="Pfam" id="PF25869">
    <property type="entry name" value="3HB_CusB"/>
    <property type="match status" value="1"/>
</dbReference>
<dbReference type="EMBL" id="VTOW01000007">
    <property type="protein sequence ID" value="NKE73427.1"/>
    <property type="molecule type" value="Genomic_DNA"/>
</dbReference>
<dbReference type="InterPro" id="IPR058790">
    <property type="entry name" value="BSH_CusB"/>
</dbReference>
<feature type="transmembrane region" description="Helical" evidence="3">
    <location>
        <begin position="20"/>
        <end position="38"/>
    </location>
</feature>
<dbReference type="GO" id="GO:0015679">
    <property type="term" value="P:plasma membrane copper ion transport"/>
    <property type="evidence" value="ECO:0007669"/>
    <property type="project" value="TreeGrafter"/>
</dbReference>
<dbReference type="NCBIfam" id="TIGR01730">
    <property type="entry name" value="RND_mfp"/>
    <property type="match status" value="1"/>
</dbReference>
<feature type="domain" description="CusB-like beta-barrel" evidence="7">
    <location>
        <begin position="244"/>
        <end position="320"/>
    </location>
</feature>
<feature type="domain" description="CusB-like barrel-sandwich hybrid" evidence="6">
    <location>
        <begin position="110"/>
        <end position="240"/>
    </location>
</feature>
<dbReference type="Pfam" id="PF25954">
    <property type="entry name" value="Beta-barrel_RND_2"/>
    <property type="match status" value="1"/>
</dbReference>
<dbReference type="InterPro" id="IPR058791">
    <property type="entry name" value="3HB_CusB"/>
</dbReference>
<feature type="domain" description="YtkA-like" evidence="4">
    <location>
        <begin position="438"/>
        <end position="518"/>
    </location>
</feature>
<evidence type="ECO:0000259" key="7">
    <source>
        <dbReference type="Pfam" id="PF25954"/>
    </source>
</evidence>
<dbReference type="GO" id="GO:0060003">
    <property type="term" value="P:copper ion export"/>
    <property type="evidence" value="ECO:0007669"/>
    <property type="project" value="TreeGrafter"/>
</dbReference>
<dbReference type="InterPro" id="IPR058792">
    <property type="entry name" value="Beta-barrel_RND_2"/>
</dbReference>